<evidence type="ECO:0000256" key="7">
    <source>
        <dbReference type="ARBA" id="ARBA00022989"/>
    </source>
</evidence>
<keyword evidence="8" id="KW-0472">Membrane</keyword>
<keyword evidence="4" id="KW-0812">Transmembrane</keyword>
<dbReference type="AlphaFoldDB" id="A0A820AG22"/>
<dbReference type="SUPFAM" id="SSF52540">
    <property type="entry name" value="P-loop containing nucleoside triphosphate hydrolases"/>
    <property type="match status" value="1"/>
</dbReference>
<comment type="subcellular location">
    <subcellularLocation>
        <location evidence="1">Cell membrane</location>
        <topology evidence="1">Multi-pass membrane protein</topology>
    </subcellularLocation>
</comment>
<keyword evidence="3" id="KW-1003">Cell membrane</keyword>
<proteinExistence type="predicted"/>
<dbReference type="GO" id="GO:0005524">
    <property type="term" value="F:ATP binding"/>
    <property type="evidence" value="ECO:0007669"/>
    <property type="project" value="UniProtKB-KW"/>
</dbReference>
<organism evidence="11 12">
    <name type="scientific">Rotaria sordida</name>
    <dbReference type="NCBI Taxonomy" id="392033"/>
    <lineage>
        <taxon>Eukaryota</taxon>
        <taxon>Metazoa</taxon>
        <taxon>Spiralia</taxon>
        <taxon>Gnathifera</taxon>
        <taxon>Rotifera</taxon>
        <taxon>Eurotatoria</taxon>
        <taxon>Bdelloidea</taxon>
        <taxon>Philodinida</taxon>
        <taxon>Philodinidae</taxon>
        <taxon>Rotaria</taxon>
    </lineage>
</organism>
<evidence type="ECO:0000256" key="9">
    <source>
        <dbReference type="ARBA" id="ARBA00023180"/>
    </source>
</evidence>
<reference evidence="11" key="1">
    <citation type="submission" date="2021-02" db="EMBL/GenBank/DDBJ databases">
        <authorList>
            <person name="Nowell W R."/>
        </authorList>
    </citation>
    <scope>NUCLEOTIDE SEQUENCE</scope>
</reference>
<sequence>MSAGKSSLFKGICRFVHQSNVDGEILIDNVNISRITLNHLRSHLTVIPQQPVLFSGTLGYNLDPFNSYSNEQCWKALKDVQLKQFVSSHSEGLQMLIAESGNNLSVGQRQLINLARAILRKSKILLIDEATANVDQKTDDLIQEVINNKFQDQTIMLIAHRLNTIANCDHILAM</sequence>
<dbReference type="InterPro" id="IPR050173">
    <property type="entry name" value="ABC_transporter_C-like"/>
</dbReference>
<dbReference type="GO" id="GO:0005886">
    <property type="term" value="C:plasma membrane"/>
    <property type="evidence" value="ECO:0007669"/>
    <property type="project" value="UniProtKB-SubCell"/>
</dbReference>
<dbReference type="Gene3D" id="3.40.50.300">
    <property type="entry name" value="P-loop containing nucleotide triphosphate hydrolases"/>
    <property type="match status" value="1"/>
</dbReference>
<dbReference type="PANTHER" id="PTHR24223">
    <property type="entry name" value="ATP-BINDING CASSETTE SUB-FAMILY C"/>
    <property type="match status" value="1"/>
</dbReference>
<dbReference type="InterPro" id="IPR027417">
    <property type="entry name" value="P-loop_NTPase"/>
</dbReference>
<evidence type="ECO:0000256" key="2">
    <source>
        <dbReference type="ARBA" id="ARBA00022448"/>
    </source>
</evidence>
<evidence type="ECO:0000256" key="3">
    <source>
        <dbReference type="ARBA" id="ARBA00022475"/>
    </source>
</evidence>
<feature type="domain" description="ABC transporter" evidence="10">
    <location>
        <begin position="3"/>
        <end position="132"/>
    </location>
</feature>
<accession>A0A820AG22</accession>
<gene>
    <name evidence="11" type="ORF">JBS370_LOCUS36107</name>
</gene>
<evidence type="ECO:0000256" key="6">
    <source>
        <dbReference type="ARBA" id="ARBA00022840"/>
    </source>
</evidence>
<evidence type="ECO:0000256" key="4">
    <source>
        <dbReference type="ARBA" id="ARBA00022692"/>
    </source>
</evidence>
<keyword evidence="5" id="KW-0547">Nucleotide-binding</keyword>
<evidence type="ECO:0000256" key="8">
    <source>
        <dbReference type="ARBA" id="ARBA00023136"/>
    </source>
</evidence>
<evidence type="ECO:0000313" key="11">
    <source>
        <dbReference type="EMBL" id="CAF4192644.1"/>
    </source>
</evidence>
<name>A0A820AG22_9BILA</name>
<evidence type="ECO:0000256" key="5">
    <source>
        <dbReference type="ARBA" id="ARBA00022741"/>
    </source>
</evidence>
<comment type="caution">
    <text evidence="11">The sequence shown here is derived from an EMBL/GenBank/DDBJ whole genome shotgun (WGS) entry which is preliminary data.</text>
</comment>
<keyword evidence="9" id="KW-0325">Glycoprotein</keyword>
<dbReference type="GO" id="GO:0042626">
    <property type="term" value="F:ATPase-coupled transmembrane transporter activity"/>
    <property type="evidence" value="ECO:0007669"/>
    <property type="project" value="TreeGrafter"/>
</dbReference>
<dbReference type="Proteomes" id="UP000663836">
    <property type="component" value="Unassembled WGS sequence"/>
</dbReference>
<dbReference type="Pfam" id="PF00005">
    <property type="entry name" value="ABC_tran"/>
    <property type="match status" value="1"/>
</dbReference>
<keyword evidence="2" id="KW-0813">Transport</keyword>
<evidence type="ECO:0000256" key="1">
    <source>
        <dbReference type="ARBA" id="ARBA00004651"/>
    </source>
</evidence>
<keyword evidence="6" id="KW-0067">ATP-binding</keyword>
<keyword evidence="7" id="KW-1133">Transmembrane helix</keyword>
<dbReference type="FunFam" id="3.40.50.300:FF:002145">
    <property type="entry name" value="ABC transporter (MsbA subfamily)"/>
    <property type="match status" value="1"/>
</dbReference>
<evidence type="ECO:0000259" key="10">
    <source>
        <dbReference type="Pfam" id="PF00005"/>
    </source>
</evidence>
<protein>
    <recommendedName>
        <fullName evidence="10">ABC transporter domain-containing protein</fullName>
    </recommendedName>
</protein>
<dbReference type="InterPro" id="IPR003439">
    <property type="entry name" value="ABC_transporter-like_ATP-bd"/>
</dbReference>
<evidence type="ECO:0000313" key="12">
    <source>
        <dbReference type="Proteomes" id="UP000663836"/>
    </source>
</evidence>
<dbReference type="GO" id="GO:0016887">
    <property type="term" value="F:ATP hydrolysis activity"/>
    <property type="evidence" value="ECO:0007669"/>
    <property type="project" value="InterPro"/>
</dbReference>
<dbReference type="EMBL" id="CAJOBD010013643">
    <property type="protein sequence ID" value="CAF4192644.1"/>
    <property type="molecule type" value="Genomic_DNA"/>
</dbReference>